<protein>
    <submittedName>
        <fullName evidence="1">Uncharacterized protein</fullName>
    </submittedName>
</protein>
<sequence>MILYPPTKSLDELNALQKLLLIAPSVATTIEATNNNAKRIIQPNFPNFK</sequence>
<organism evidence="1 2">
    <name type="scientific">Mycoplasmopsis edwardii</name>
    <dbReference type="NCBI Taxonomy" id="53558"/>
    <lineage>
        <taxon>Bacteria</taxon>
        <taxon>Bacillati</taxon>
        <taxon>Mycoplasmatota</taxon>
        <taxon>Mycoplasmoidales</taxon>
        <taxon>Metamycoplasmataceae</taxon>
        <taxon>Mycoplasmopsis</taxon>
    </lineage>
</organism>
<dbReference type="EMBL" id="LS991951">
    <property type="protein sequence ID" value="SYV97599.1"/>
    <property type="molecule type" value="Genomic_DNA"/>
</dbReference>
<dbReference type="AlphaFoldDB" id="A0A3B0PLV1"/>
<evidence type="ECO:0000313" key="2">
    <source>
        <dbReference type="Proteomes" id="UP000257559"/>
    </source>
</evidence>
<dbReference type="KEGG" id="medw:NCTC10132_00965"/>
<gene>
    <name evidence="1" type="ORF">NCTC10132_00965</name>
</gene>
<name>A0A3B0PLV1_9BACT</name>
<reference evidence="2" key="1">
    <citation type="submission" date="2018-06" db="EMBL/GenBank/DDBJ databases">
        <authorList>
            <consortium name="Pathogen Informatics"/>
        </authorList>
    </citation>
    <scope>NUCLEOTIDE SEQUENCE [LARGE SCALE GENOMIC DNA]</scope>
    <source>
        <strain evidence="2">NCTC10132</strain>
    </source>
</reference>
<evidence type="ECO:0000313" key="1">
    <source>
        <dbReference type="EMBL" id="SYV97599.1"/>
    </source>
</evidence>
<proteinExistence type="predicted"/>
<keyword evidence="2" id="KW-1185">Reference proteome</keyword>
<accession>A0A3B0PLV1</accession>
<dbReference type="Proteomes" id="UP000257559">
    <property type="component" value="Chromosome"/>
</dbReference>